<dbReference type="AlphaFoldDB" id="A0A2T4AQG9"/>
<protein>
    <submittedName>
        <fullName evidence="1">Uncharacterized protein</fullName>
    </submittedName>
</protein>
<gene>
    <name evidence="1" type="ORF">M431DRAFT_299232</name>
</gene>
<proteinExistence type="predicted"/>
<accession>A0A2T4AQG9</accession>
<evidence type="ECO:0000313" key="2">
    <source>
        <dbReference type="Proteomes" id="UP000241690"/>
    </source>
</evidence>
<name>A0A2T4AQG9_TRIHA</name>
<evidence type="ECO:0000313" key="1">
    <source>
        <dbReference type="EMBL" id="PTB59313.1"/>
    </source>
</evidence>
<sequence length="153" mass="17518">MDGLSPKRMRMNGRVMYVPVWIPSLPGSIHPSRLLDYLIAQGWRNCGHSGFFFVISDKRCGTWGKAAFGDQSECDATLPFVVHLMVSRQTSVLSRFFEWMMRKPELLQSHTERASCFSFPSCSHASFLPFCFLGGWLYYGKAHFHMGGGVRWR</sequence>
<dbReference type="RefSeq" id="XP_024778990.1">
    <property type="nucleotide sequence ID" value="XM_024914148.1"/>
</dbReference>
<reference evidence="1 2" key="1">
    <citation type="submission" date="2016-07" db="EMBL/GenBank/DDBJ databases">
        <title>Multiple horizontal gene transfer events from other fungi enriched the ability of initially mycotrophic Trichoderma (Ascomycota) to feed on dead plant biomass.</title>
        <authorList>
            <consortium name="DOE Joint Genome Institute"/>
            <person name="Aerts A."/>
            <person name="Atanasova L."/>
            <person name="Chenthamara K."/>
            <person name="Zhang J."/>
            <person name="Grujic M."/>
            <person name="Henrissat B."/>
            <person name="Kuo A."/>
            <person name="Salamov A."/>
            <person name="Lipzen A."/>
            <person name="Labutti K."/>
            <person name="Barry K."/>
            <person name="Miao Y."/>
            <person name="Rahimi M.J."/>
            <person name="Shen Q."/>
            <person name="Grigoriev I.V."/>
            <person name="Kubicek C.P."/>
            <person name="Druzhinina I.S."/>
        </authorList>
    </citation>
    <scope>NUCLEOTIDE SEQUENCE [LARGE SCALE GENOMIC DNA]</scope>
    <source>
        <strain evidence="1 2">CBS 226.95</strain>
    </source>
</reference>
<dbReference type="GeneID" id="36622713"/>
<keyword evidence="2" id="KW-1185">Reference proteome</keyword>
<dbReference type="Proteomes" id="UP000241690">
    <property type="component" value="Unassembled WGS sequence"/>
</dbReference>
<dbReference type="EMBL" id="KZ679676">
    <property type="protein sequence ID" value="PTB59313.1"/>
    <property type="molecule type" value="Genomic_DNA"/>
</dbReference>
<organism evidence="1 2">
    <name type="scientific">Trichoderma harzianum CBS 226.95</name>
    <dbReference type="NCBI Taxonomy" id="983964"/>
    <lineage>
        <taxon>Eukaryota</taxon>
        <taxon>Fungi</taxon>
        <taxon>Dikarya</taxon>
        <taxon>Ascomycota</taxon>
        <taxon>Pezizomycotina</taxon>
        <taxon>Sordariomycetes</taxon>
        <taxon>Hypocreomycetidae</taxon>
        <taxon>Hypocreales</taxon>
        <taxon>Hypocreaceae</taxon>
        <taxon>Trichoderma</taxon>
    </lineage>
</organism>